<evidence type="ECO:0000313" key="2">
    <source>
        <dbReference type="EMBL" id="MDC8829606.1"/>
    </source>
</evidence>
<reference evidence="2 3" key="1">
    <citation type="submission" date="2022-10" db="EMBL/GenBank/DDBJ databases">
        <title>Alteromonas sp. chi3 Genome sequencing.</title>
        <authorList>
            <person name="Park S."/>
        </authorList>
    </citation>
    <scope>NUCLEOTIDE SEQUENCE [LARGE SCALE GENOMIC DNA]</scope>
    <source>
        <strain evidence="3">chi3</strain>
    </source>
</reference>
<comment type="caution">
    <text evidence="2">The sequence shown here is derived from an EMBL/GenBank/DDBJ whole genome shotgun (WGS) entry which is preliminary data.</text>
</comment>
<gene>
    <name evidence="2" type="ORF">OIK42_02410</name>
</gene>
<dbReference type="PROSITE" id="PS51257">
    <property type="entry name" value="PROKAR_LIPOPROTEIN"/>
    <property type="match status" value="1"/>
</dbReference>
<proteinExistence type="predicted"/>
<dbReference type="EMBL" id="JAQQXP010000001">
    <property type="protein sequence ID" value="MDC8829606.1"/>
    <property type="molecule type" value="Genomic_DNA"/>
</dbReference>
<organism evidence="2 3">
    <name type="scientific">Alteromonas gilva</name>
    <dbReference type="NCBI Taxonomy" id="2987522"/>
    <lineage>
        <taxon>Bacteria</taxon>
        <taxon>Pseudomonadati</taxon>
        <taxon>Pseudomonadota</taxon>
        <taxon>Gammaproteobacteria</taxon>
        <taxon>Alteromonadales</taxon>
        <taxon>Alteromonadaceae</taxon>
        <taxon>Alteromonas/Salinimonas group</taxon>
        <taxon>Alteromonas</taxon>
    </lineage>
</organism>
<name>A0ABT5KXX6_9ALTE</name>
<feature type="chain" id="PRO_5047530916" evidence="1">
    <location>
        <begin position="27"/>
        <end position="62"/>
    </location>
</feature>
<keyword evidence="3" id="KW-1185">Reference proteome</keyword>
<sequence length="62" mass="6645">MSLSLRTNLANAIVIACSCCSLTVDAEPIAADEDKFLGNIYSTSQVTDFLDYRNQVTAENAG</sequence>
<dbReference type="Proteomes" id="UP001218788">
    <property type="component" value="Unassembled WGS sequence"/>
</dbReference>
<evidence type="ECO:0000313" key="3">
    <source>
        <dbReference type="Proteomes" id="UP001218788"/>
    </source>
</evidence>
<feature type="signal peptide" evidence="1">
    <location>
        <begin position="1"/>
        <end position="26"/>
    </location>
</feature>
<protein>
    <submittedName>
        <fullName evidence="2">Uncharacterized protein</fullName>
    </submittedName>
</protein>
<accession>A0ABT5KXX6</accession>
<dbReference type="RefSeq" id="WP_273638065.1">
    <property type="nucleotide sequence ID" value="NZ_JAQQXP010000001.1"/>
</dbReference>
<evidence type="ECO:0000256" key="1">
    <source>
        <dbReference type="SAM" id="SignalP"/>
    </source>
</evidence>
<keyword evidence="1" id="KW-0732">Signal</keyword>